<sequence>MHRRLVDIHLRALSHLPLFLSPLMPIQEQGSPLATHLQCHHRLWQTTVPQPSLLVLRWADPHTGSHHRRRSRITLATSPQHPVRYPRAPVMATPSPKPHSSPTCSTKKANPTPLSTKTENRKKEVEEGRSREQIQATWVWRREQPQATSRARCSAVWGAPSATVWVAGGVAGVVPSVGAAAGPP</sequence>
<feature type="compositionally biased region" description="Basic and acidic residues" evidence="1">
    <location>
        <begin position="118"/>
        <end position="132"/>
    </location>
</feature>
<evidence type="ECO:0000256" key="1">
    <source>
        <dbReference type="SAM" id="MobiDB-lite"/>
    </source>
</evidence>
<dbReference type="WBParaSite" id="MCU_005955-RF">
    <property type="protein sequence ID" value="MCU_005955-RF"/>
    <property type="gene ID" value="MCU_005955"/>
</dbReference>
<feature type="compositionally biased region" description="Polar residues" evidence="1">
    <location>
        <begin position="98"/>
        <end position="117"/>
    </location>
</feature>
<feature type="region of interest" description="Disordered" evidence="1">
    <location>
        <begin position="64"/>
        <end position="132"/>
    </location>
</feature>
<reference evidence="2" key="1">
    <citation type="submission" date="2019-11" db="UniProtKB">
        <authorList>
            <consortium name="WormBaseParasite"/>
        </authorList>
    </citation>
    <scope>IDENTIFICATION</scope>
</reference>
<dbReference type="AlphaFoldDB" id="A0A5K3F966"/>
<name>A0A5K3F966_MESCO</name>
<organism evidence="2">
    <name type="scientific">Mesocestoides corti</name>
    <name type="common">Flatworm</name>
    <dbReference type="NCBI Taxonomy" id="53468"/>
    <lineage>
        <taxon>Eukaryota</taxon>
        <taxon>Metazoa</taxon>
        <taxon>Spiralia</taxon>
        <taxon>Lophotrochozoa</taxon>
        <taxon>Platyhelminthes</taxon>
        <taxon>Cestoda</taxon>
        <taxon>Eucestoda</taxon>
        <taxon>Cyclophyllidea</taxon>
        <taxon>Mesocestoididae</taxon>
        <taxon>Mesocestoides</taxon>
    </lineage>
</organism>
<proteinExistence type="predicted"/>
<accession>A0A5K3F966</accession>
<evidence type="ECO:0000313" key="2">
    <source>
        <dbReference type="WBParaSite" id="MCU_005955-RF"/>
    </source>
</evidence>
<protein>
    <submittedName>
        <fullName evidence="2">PH domain-containing protein</fullName>
    </submittedName>
</protein>